<dbReference type="EMBL" id="CAJVQC010136096">
    <property type="protein sequence ID" value="CAG8842888.1"/>
    <property type="molecule type" value="Genomic_DNA"/>
</dbReference>
<reference evidence="1" key="1">
    <citation type="submission" date="2021-06" db="EMBL/GenBank/DDBJ databases">
        <authorList>
            <person name="Kallberg Y."/>
            <person name="Tangrot J."/>
            <person name="Rosling A."/>
        </authorList>
    </citation>
    <scope>NUCLEOTIDE SEQUENCE</scope>
    <source>
        <strain evidence="1">MA461A</strain>
    </source>
</reference>
<feature type="non-terminal residue" evidence="1">
    <location>
        <position position="181"/>
    </location>
</feature>
<keyword evidence="2" id="KW-1185">Reference proteome</keyword>
<evidence type="ECO:0000313" key="1">
    <source>
        <dbReference type="EMBL" id="CAG8842888.1"/>
    </source>
</evidence>
<name>A0ACA9SMA0_9GLOM</name>
<proteinExistence type="predicted"/>
<organism evidence="1 2">
    <name type="scientific">Racocetra persica</name>
    <dbReference type="NCBI Taxonomy" id="160502"/>
    <lineage>
        <taxon>Eukaryota</taxon>
        <taxon>Fungi</taxon>
        <taxon>Fungi incertae sedis</taxon>
        <taxon>Mucoromycota</taxon>
        <taxon>Glomeromycotina</taxon>
        <taxon>Glomeromycetes</taxon>
        <taxon>Diversisporales</taxon>
        <taxon>Gigasporaceae</taxon>
        <taxon>Racocetra</taxon>
    </lineage>
</organism>
<evidence type="ECO:0000313" key="2">
    <source>
        <dbReference type="Proteomes" id="UP000789920"/>
    </source>
</evidence>
<gene>
    <name evidence="1" type="ORF">RPERSI_LOCUS32520</name>
</gene>
<dbReference type="Proteomes" id="UP000789920">
    <property type="component" value="Unassembled WGS sequence"/>
</dbReference>
<comment type="caution">
    <text evidence="1">The sequence shown here is derived from an EMBL/GenBank/DDBJ whole genome shotgun (WGS) entry which is preliminary data.</text>
</comment>
<accession>A0ACA9SMA0</accession>
<protein>
    <submittedName>
        <fullName evidence="1">11958_t:CDS:1</fullName>
    </submittedName>
</protein>
<sequence>MFSKTKQTTLTNKQKLEVLNYKDKNPDISNVDIAKWVKETFSLNIHLSTVGRILKQNNNTFEEMPTMKRSRAVTYPELDDALHEWVLQNQAYLILSDAILTEKAKAFANLLNIPEGQLKFSSGWLSRFKKRHGIAKIKLYGEDASADVDAAAAAIPKLNRLLAQYHLQNIYNMDETALFYR</sequence>